<dbReference type="AlphaFoldDB" id="R0H6N8"/>
<feature type="non-terminal residue" evidence="2">
    <location>
        <position position="36"/>
    </location>
</feature>
<reference evidence="3" key="1">
    <citation type="journal article" date="2013" name="Nat. Genet.">
        <title>The Capsella rubella genome and the genomic consequences of rapid mating system evolution.</title>
        <authorList>
            <person name="Slotte T."/>
            <person name="Hazzouri K.M."/>
            <person name="Agren J.A."/>
            <person name="Koenig D."/>
            <person name="Maumus F."/>
            <person name="Guo Y.L."/>
            <person name="Steige K."/>
            <person name="Platts A.E."/>
            <person name="Escobar J.S."/>
            <person name="Newman L.K."/>
            <person name="Wang W."/>
            <person name="Mandakova T."/>
            <person name="Vello E."/>
            <person name="Smith L.M."/>
            <person name="Henz S.R."/>
            <person name="Steffen J."/>
            <person name="Takuno S."/>
            <person name="Brandvain Y."/>
            <person name="Coop G."/>
            <person name="Andolfatto P."/>
            <person name="Hu T.T."/>
            <person name="Blanchette M."/>
            <person name="Clark R.M."/>
            <person name="Quesneville H."/>
            <person name="Nordborg M."/>
            <person name="Gaut B.S."/>
            <person name="Lysak M.A."/>
            <person name="Jenkins J."/>
            <person name="Grimwood J."/>
            <person name="Chapman J."/>
            <person name="Prochnik S."/>
            <person name="Shu S."/>
            <person name="Rokhsar D."/>
            <person name="Schmutz J."/>
            <person name="Weigel D."/>
            <person name="Wright S.I."/>
        </authorList>
    </citation>
    <scope>NUCLEOTIDE SEQUENCE [LARGE SCALE GENOMIC DNA]</scope>
    <source>
        <strain evidence="3">cv. Monte Gargano</strain>
    </source>
</reference>
<name>R0H6N8_9BRAS</name>
<protein>
    <submittedName>
        <fullName evidence="2">Uncharacterized protein</fullName>
    </submittedName>
</protein>
<keyword evidence="3" id="KW-1185">Reference proteome</keyword>
<feature type="region of interest" description="Disordered" evidence="1">
    <location>
        <begin position="1"/>
        <end position="36"/>
    </location>
</feature>
<sequence>MCTGKSSSYTKSSPNKFGKTSPTSSVISMGSSGKGM</sequence>
<evidence type="ECO:0000313" key="2">
    <source>
        <dbReference type="EMBL" id="EOA19238.1"/>
    </source>
</evidence>
<accession>R0H6N8</accession>
<proteinExistence type="predicted"/>
<evidence type="ECO:0000256" key="1">
    <source>
        <dbReference type="SAM" id="MobiDB-lite"/>
    </source>
</evidence>
<dbReference type="Proteomes" id="UP000029121">
    <property type="component" value="Unassembled WGS sequence"/>
</dbReference>
<organism evidence="2 3">
    <name type="scientific">Capsella rubella</name>
    <dbReference type="NCBI Taxonomy" id="81985"/>
    <lineage>
        <taxon>Eukaryota</taxon>
        <taxon>Viridiplantae</taxon>
        <taxon>Streptophyta</taxon>
        <taxon>Embryophyta</taxon>
        <taxon>Tracheophyta</taxon>
        <taxon>Spermatophyta</taxon>
        <taxon>Magnoliopsida</taxon>
        <taxon>eudicotyledons</taxon>
        <taxon>Gunneridae</taxon>
        <taxon>Pentapetalae</taxon>
        <taxon>rosids</taxon>
        <taxon>malvids</taxon>
        <taxon>Brassicales</taxon>
        <taxon>Brassicaceae</taxon>
        <taxon>Camelineae</taxon>
        <taxon>Capsella</taxon>
    </lineage>
</organism>
<gene>
    <name evidence="2" type="ORF">CARUB_v100058641mg</name>
</gene>
<evidence type="ECO:0000313" key="3">
    <source>
        <dbReference type="Proteomes" id="UP000029121"/>
    </source>
</evidence>
<dbReference type="EMBL" id="KB870811">
    <property type="protein sequence ID" value="EOA19238.1"/>
    <property type="molecule type" value="Genomic_DNA"/>
</dbReference>